<organism evidence="2 3">
    <name type="scientific">Pararge aegeria aegeria</name>
    <dbReference type="NCBI Taxonomy" id="348720"/>
    <lineage>
        <taxon>Eukaryota</taxon>
        <taxon>Metazoa</taxon>
        <taxon>Ecdysozoa</taxon>
        <taxon>Arthropoda</taxon>
        <taxon>Hexapoda</taxon>
        <taxon>Insecta</taxon>
        <taxon>Pterygota</taxon>
        <taxon>Neoptera</taxon>
        <taxon>Endopterygota</taxon>
        <taxon>Lepidoptera</taxon>
        <taxon>Glossata</taxon>
        <taxon>Ditrysia</taxon>
        <taxon>Papilionoidea</taxon>
        <taxon>Nymphalidae</taxon>
        <taxon>Satyrinae</taxon>
        <taxon>Satyrini</taxon>
        <taxon>Parargina</taxon>
        <taxon>Pararge</taxon>
    </lineage>
</organism>
<feature type="non-terminal residue" evidence="2">
    <location>
        <position position="1"/>
    </location>
</feature>
<proteinExistence type="predicted"/>
<evidence type="ECO:0000313" key="2">
    <source>
        <dbReference type="EMBL" id="CAH2216378.1"/>
    </source>
</evidence>
<accession>A0A8S4QMQ5</accession>
<dbReference type="Proteomes" id="UP000838756">
    <property type="component" value="Unassembled WGS sequence"/>
</dbReference>
<dbReference type="EMBL" id="CAKXAJ010015236">
    <property type="protein sequence ID" value="CAH2216378.1"/>
    <property type="molecule type" value="Genomic_DNA"/>
</dbReference>
<reference evidence="2" key="1">
    <citation type="submission" date="2022-03" db="EMBL/GenBank/DDBJ databases">
        <authorList>
            <person name="Lindestad O."/>
        </authorList>
    </citation>
    <scope>NUCLEOTIDE SEQUENCE</scope>
</reference>
<evidence type="ECO:0000313" key="3">
    <source>
        <dbReference type="Proteomes" id="UP000838756"/>
    </source>
</evidence>
<comment type="caution">
    <text evidence="2">The sequence shown here is derived from an EMBL/GenBank/DDBJ whole genome shotgun (WGS) entry which is preliminary data.</text>
</comment>
<name>A0A8S4QMQ5_9NEOP</name>
<feature type="region of interest" description="Disordered" evidence="1">
    <location>
        <begin position="109"/>
        <end position="128"/>
    </location>
</feature>
<sequence length="128" mass="14462">STDDNHLMGCNIAPSTRRRGVHVACKELSLGLEDIRRESGGVNLRALKIRSELDLEWHLWDPQRHTLVAEIDGDLSLPSVVFAMLSSESSWEAVVDYCEEVISQKEAAERMGEEAVNAHPLRRRRGER</sequence>
<gene>
    <name evidence="2" type="primary">jg27982</name>
    <name evidence="2" type="ORF">PAEG_LOCUS4427</name>
</gene>
<keyword evidence="3" id="KW-1185">Reference proteome</keyword>
<dbReference type="OrthoDB" id="7480128at2759"/>
<evidence type="ECO:0000256" key="1">
    <source>
        <dbReference type="SAM" id="MobiDB-lite"/>
    </source>
</evidence>
<protein>
    <submittedName>
        <fullName evidence="2">Jg27982 protein</fullName>
    </submittedName>
</protein>
<dbReference type="AlphaFoldDB" id="A0A8S4QMQ5"/>